<dbReference type="STRING" id="1160895.CM19_08400"/>
<evidence type="ECO:0000256" key="1">
    <source>
        <dbReference type="ARBA" id="ARBA00023122"/>
    </source>
</evidence>
<dbReference type="SMART" id="SM00116">
    <property type="entry name" value="CBS"/>
    <property type="match status" value="2"/>
</dbReference>
<dbReference type="InterPro" id="IPR051257">
    <property type="entry name" value="Diverse_CBS-Domain"/>
</dbReference>
<keyword evidence="4" id="KW-0418">Kinase</keyword>
<dbReference type="RefSeq" id="WP_048099960.1">
    <property type="nucleotide sequence ID" value="NZ_JFZT01000045.1"/>
</dbReference>
<name>A0A031LKZ0_9CREN</name>
<dbReference type="PANTHER" id="PTHR43080">
    <property type="entry name" value="CBS DOMAIN-CONTAINING PROTEIN CBSX3, MITOCHONDRIAL"/>
    <property type="match status" value="1"/>
</dbReference>
<sequence>MKYVKDYMNTPVFMVEGNTNLQEACKLMLERGVGSIVITENGTPKGIFTDRDAIKAIASGLSPNDEVRLASTMQSLITVRPSTDITEAVTLMLQNKIRHLPVVDEKGNIVGILSIVDASKAVQDLRP</sequence>
<keyword evidence="1 2" id="KW-0129">CBS domain</keyword>
<evidence type="ECO:0000313" key="5">
    <source>
        <dbReference type="Proteomes" id="UP000024332"/>
    </source>
</evidence>
<dbReference type="EMBL" id="JFZT01000045">
    <property type="protein sequence ID" value="EZQ04727.1"/>
    <property type="molecule type" value="Genomic_DNA"/>
</dbReference>
<evidence type="ECO:0000259" key="3">
    <source>
        <dbReference type="PROSITE" id="PS51371"/>
    </source>
</evidence>
<dbReference type="Proteomes" id="UP000024332">
    <property type="component" value="Unassembled WGS sequence"/>
</dbReference>
<comment type="caution">
    <text evidence="4">The sequence shown here is derived from an EMBL/GenBank/DDBJ whole genome shotgun (WGS) entry which is preliminary data.</text>
</comment>
<keyword evidence="4" id="KW-0808">Transferase</keyword>
<dbReference type="InterPro" id="IPR000644">
    <property type="entry name" value="CBS_dom"/>
</dbReference>
<gene>
    <name evidence="4" type="ORF">CM19_08400</name>
</gene>
<feature type="domain" description="CBS" evidence="3">
    <location>
        <begin position="8"/>
        <end position="66"/>
    </location>
</feature>
<dbReference type="PROSITE" id="PS51371">
    <property type="entry name" value="CBS"/>
    <property type="match status" value="2"/>
</dbReference>
<reference evidence="4 5" key="1">
    <citation type="submission" date="2014-03" db="EMBL/GenBank/DDBJ databases">
        <title>Draft genome sequence of the novel thermoacidophilic archaea Acidianus copahuensis ALE1 strain, isolated from Copahue volcanic area in Neuquen Argentina.</title>
        <authorList>
            <person name="Urbieta M.S."/>
            <person name="Rascovan N."/>
            <person name="Castro C."/>
            <person name="Revale S."/>
            <person name="Giaveno M.A."/>
            <person name="Vazquez M.P."/>
            <person name="Donati E.R."/>
        </authorList>
    </citation>
    <scope>NUCLEOTIDE SEQUENCE [LARGE SCALE GENOMIC DNA]</scope>
    <source>
        <strain evidence="4 5">ALE1</strain>
    </source>
</reference>
<protein>
    <submittedName>
        <fullName evidence="4">Histidine kinase</fullName>
    </submittedName>
</protein>
<evidence type="ECO:0000313" key="4">
    <source>
        <dbReference type="EMBL" id="EZQ04727.1"/>
    </source>
</evidence>
<feature type="domain" description="CBS" evidence="3">
    <location>
        <begin position="70"/>
        <end position="127"/>
    </location>
</feature>
<dbReference type="AlphaFoldDB" id="A0A031LKZ0"/>
<accession>A0A031LKZ0</accession>
<organism evidence="4 5">
    <name type="scientific">Candidatus Acidianus copahuensis</name>
    <dbReference type="NCBI Taxonomy" id="1160895"/>
    <lineage>
        <taxon>Archaea</taxon>
        <taxon>Thermoproteota</taxon>
        <taxon>Thermoprotei</taxon>
        <taxon>Sulfolobales</taxon>
        <taxon>Sulfolobaceae</taxon>
        <taxon>Acidianus</taxon>
    </lineage>
</organism>
<dbReference type="CDD" id="cd09836">
    <property type="entry name" value="CBS_pair_arch"/>
    <property type="match status" value="1"/>
</dbReference>
<proteinExistence type="predicted"/>
<dbReference type="GO" id="GO:0016301">
    <property type="term" value="F:kinase activity"/>
    <property type="evidence" value="ECO:0007669"/>
    <property type="project" value="UniProtKB-KW"/>
</dbReference>
<keyword evidence="5" id="KW-1185">Reference proteome</keyword>
<dbReference type="OrthoDB" id="8919at2157"/>
<dbReference type="InterPro" id="IPR046342">
    <property type="entry name" value="CBS_dom_sf"/>
</dbReference>
<dbReference type="Pfam" id="PF00571">
    <property type="entry name" value="CBS"/>
    <property type="match status" value="2"/>
</dbReference>
<dbReference type="SUPFAM" id="SSF54631">
    <property type="entry name" value="CBS-domain pair"/>
    <property type="match status" value="1"/>
</dbReference>
<dbReference type="Gene3D" id="3.10.580.10">
    <property type="entry name" value="CBS-domain"/>
    <property type="match status" value="1"/>
</dbReference>
<evidence type="ECO:0000256" key="2">
    <source>
        <dbReference type="PROSITE-ProRule" id="PRU00703"/>
    </source>
</evidence>
<dbReference type="PANTHER" id="PTHR43080:SF2">
    <property type="entry name" value="CBS DOMAIN-CONTAINING PROTEIN"/>
    <property type="match status" value="1"/>
</dbReference>